<evidence type="ECO:0000313" key="2">
    <source>
        <dbReference type="EMBL" id="KAJ4426528.1"/>
    </source>
</evidence>
<feature type="non-terminal residue" evidence="2">
    <location>
        <position position="1"/>
    </location>
</feature>
<dbReference type="Proteomes" id="UP001148838">
    <property type="component" value="Unassembled WGS sequence"/>
</dbReference>
<reference evidence="2 3" key="1">
    <citation type="journal article" date="2022" name="Allergy">
        <title>Genome assembly and annotation of Periplaneta americana reveal a comprehensive cockroach allergen profile.</title>
        <authorList>
            <person name="Wang L."/>
            <person name="Xiong Q."/>
            <person name="Saelim N."/>
            <person name="Wang L."/>
            <person name="Nong W."/>
            <person name="Wan A.T."/>
            <person name="Shi M."/>
            <person name="Liu X."/>
            <person name="Cao Q."/>
            <person name="Hui J.H.L."/>
            <person name="Sookrung N."/>
            <person name="Leung T.F."/>
            <person name="Tungtrongchitr A."/>
            <person name="Tsui S.K.W."/>
        </authorList>
    </citation>
    <scope>NUCLEOTIDE SEQUENCE [LARGE SCALE GENOMIC DNA]</scope>
    <source>
        <strain evidence="2">PWHHKU_190912</strain>
    </source>
</reference>
<evidence type="ECO:0000313" key="3">
    <source>
        <dbReference type="Proteomes" id="UP001148838"/>
    </source>
</evidence>
<keyword evidence="3" id="KW-1185">Reference proteome</keyword>
<sequence length="223" mass="26122">LEISEQTLGYKHKRKKDWITTLDWEATERRGKLKQQINASKTRNQISILANEYNAVNKEVKRLARRDKRKWIDEMANKVEEAANKRDLKTLYQTTKILSKKMSILNYSVRNKDDVLLTREEDQITRWKQYFEEILTKENNETNNLDQETEEMNYMDAGINVDPPNLNEVKTALKQIRNGKAPGKDQICPEILTCDIEITALTLLPLFREIWKNETVPLIGSVV</sequence>
<gene>
    <name evidence="2" type="ORF">ANN_27342</name>
</gene>
<protein>
    <recommendedName>
        <fullName evidence="4">Endonuclease-reverse transcriptase</fullName>
    </recommendedName>
</protein>
<comment type="caution">
    <text evidence="2">The sequence shown here is derived from an EMBL/GenBank/DDBJ whole genome shotgun (WGS) entry which is preliminary data.</text>
</comment>
<accession>A0ABQ8RXY0</accession>
<keyword evidence="1" id="KW-0175">Coiled coil</keyword>
<evidence type="ECO:0000256" key="1">
    <source>
        <dbReference type="SAM" id="Coils"/>
    </source>
</evidence>
<name>A0ABQ8RXY0_PERAM</name>
<proteinExistence type="predicted"/>
<organism evidence="2 3">
    <name type="scientific">Periplaneta americana</name>
    <name type="common">American cockroach</name>
    <name type="synonym">Blatta americana</name>
    <dbReference type="NCBI Taxonomy" id="6978"/>
    <lineage>
        <taxon>Eukaryota</taxon>
        <taxon>Metazoa</taxon>
        <taxon>Ecdysozoa</taxon>
        <taxon>Arthropoda</taxon>
        <taxon>Hexapoda</taxon>
        <taxon>Insecta</taxon>
        <taxon>Pterygota</taxon>
        <taxon>Neoptera</taxon>
        <taxon>Polyneoptera</taxon>
        <taxon>Dictyoptera</taxon>
        <taxon>Blattodea</taxon>
        <taxon>Blattoidea</taxon>
        <taxon>Blattidae</taxon>
        <taxon>Blattinae</taxon>
        <taxon>Periplaneta</taxon>
    </lineage>
</organism>
<feature type="coiled-coil region" evidence="1">
    <location>
        <begin position="39"/>
        <end position="66"/>
    </location>
</feature>
<dbReference type="EMBL" id="JAJSOF020000040">
    <property type="protein sequence ID" value="KAJ4426528.1"/>
    <property type="molecule type" value="Genomic_DNA"/>
</dbReference>
<evidence type="ECO:0008006" key="4">
    <source>
        <dbReference type="Google" id="ProtNLM"/>
    </source>
</evidence>